<protein>
    <submittedName>
        <fullName evidence="2">Uncharacterized protein</fullName>
    </submittedName>
</protein>
<dbReference type="EMBL" id="JBBKZT010000015">
    <property type="protein sequence ID" value="MEJ8850475.1"/>
    <property type="molecule type" value="Genomic_DNA"/>
</dbReference>
<feature type="transmembrane region" description="Helical" evidence="1">
    <location>
        <begin position="6"/>
        <end position="26"/>
    </location>
</feature>
<keyword evidence="1" id="KW-1133">Transmembrane helix</keyword>
<evidence type="ECO:0000256" key="1">
    <source>
        <dbReference type="SAM" id="Phobius"/>
    </source>
</evidence>
<accession>A0ABU8WUH5</accession>
<keyword evidence="1" id="KW-0812">Transmembrane</keyword>
<evidence type="ECO:0000313" key="3">
    <source>
        <dbReference type="Proteomes" id="UP001385892"/>
    </source>
</evidence>
<comment type="caution">
    <text evidence="2">The sequence shown here is derived from an EMBL/GenBank/DDBJ whole genome shotgun (WGS) entry which is preliminary data.</text>
</comment>
<keyword evidence="1" id="KW-0472">Membrane</keyword>
<reference evidence="2 3" key="1">
    <citation type="submission" date="2024-03" db="EMBL/GenBank/DDBJ databases">
        <title>Novel species of the genus Variovorax.</title>
        <authorList>
            <person name="Liu Q."/>
            <person name="Xin Y.-H."/>
        </authorList>
    </citation>
    <scope>NUCLEOTIDE SEQUENCE [LARGE SCALE GENOMIC DNA]</scope>
    <source>
        <strain evidence="2 3">KACC 18900</strain>
    </source>
</reference>
<gene>
    <name evidence="2" type="ORF">WKW82_27815</name>
</gene>
<dbReference type="RefSeq" id="WP_340345827.1">
    <property type="nucleotide sequence ID" value="NZ_JBBKZT010000015.1"/>
</dbReference>
<proteinExistence type="predicted"/>
<keyword evidence="3" id="KW-1185">Reference proteome</keyword>
<name>A0ABU8WUH5_9BURK</name>
<sequence length="248" mass="28516">MTDRVFEIFGQLVLAGGGGGLIAYLLTQWLGKKWIENKFAERLEQLKHDQNVVVARLKVEVDSMLSGALKFQERDFTVLPGVWEKLYQATVHIDWLISPIREIADVASMKDSVFIDWVETLEFSAMHKGALLRTTQPEERQKHYEGINYIYQMAKVRKIFGDYQRYVQEHAIFFPLDLKAKLMAIEEALWQQICDRGALEEGKVWGGAVQDLGAAFEKVIPPLRDEIELLIRSRLESHMKAFSEKVSS</sequence>
<organism evidence="2 3">
    <name type="scientific">Variovorax rhizosphaerae</name>
    <dbReference type="NCBI Taxonomy" id="1836200"/>
    <lineage>
        <taxon>Bacteria</taxon>
        <taxon>Pseudomonadati</taxon>
        <taxon>Pseudomonadota</taxon>
        <taxon>Betaproteobacteria</taxon>
        <taxon>Burkholderiales</taxon>
        <taxon>Comamonadaceae</taxon>
        <taxon>Variovorax</taxon>
    </lineage>
</organism>
<evidence type="ECO:0000313" key="2">
    <source>
        <dbReference type="EMBL" id="MEJ8850475.1"/>
    </source>
</evidence>
<dbReference type="Proteomes" id="UP001385892">
    <property type="component" value="Unassembled WGS sequence"/>
</dbReference>